<dbReference type="RefSeq" id="XP_003049072.1">
    <property type="nucleotide sequence ID" value="XM_003049026.1"/>
</dbReference>
<gene>
    <name evidence="2" type="ORF">NECHADRAFT_101077</name>
</gene>
<dbReference type="Proteomes" id="UP000005206">
    <property type="component" value="Chromosome 7"/>
</dbReference>
<dbReference type="AlphaFoldDB" id="C7YXK5"/>
<dbReference type="HOGENOM" id="CLU_780956_0_0_1"/>
<dbReference type="KEGG" id="nhe:NECHADRAFT_101077"/>
<organism evidence="2 3">
    <name type="scientific">Fusarium vanettenii (strain ATCC MYA-4622 / CBS 123669 / FGSC 9596 / NRRL 45880 / 77-13-4)</name>
    <name type="common">Fusarium solani subsp. pisi</name>
    <dbReference type="NCBI Taxonomy" id="660122"/>
    <lineage>
        <taxon>Eukaryota</taxon>
        <taxon>Fungi</taxon>
        <taxon>Dikarya</taxon>
        <taxon>Ascomycota</taxon>
        <taxon>Pezizomycotina</taxon>
        <taxon>Sordariomycetes</taxon>
        <taxon>Hypocreomycetidae</taxon>
        <taxon>Hypocreales</taxon>
        <taxon>Nectriaceae</taxon>
        <taxon>Fusarium</taxon>
        <taxon>Fusarium solani species complex</taxon>
        <taxon>Fusarium vanettenii</taxon>
    </lineage>
</organism>
<feature type="region of interest" description="Disordered" evidence="1">
    <location>
        <begin position="326"/>
        <end position="355"/>
    </location>
</feature>
<protein>
    <submittedName>
        <fullName evidence="2">Uncharacterized protein</fullName>
    </submittedName>
</protein>
<dbReference type="OrthoDB" id="4192220at2759"/>
<evidence type="ECO:0000313" key="3">
    <source>
        <dbReference type="Proteomes" id="UP000005206"/>
    </source>
</evidence>
<dbReference type="STRING" id="660122.C7YXK5"/>
<feature type="compositionally biased region" description="Acidic residues" evidence="1">
    <location>
        <begin position="337"/>
        <end position="346"/>
    </location>
</feature>
<evidence type="ECO:0000313" key="2">
    <source>
        <dbReference type="EMBL" id="EEU43359.1"/>
    </source>
</evidence>
<keyword evidence="3" id="KW-1185">Reference proteome</keyword>
<dbReference type="EMBL" id="GG698902">
    <property type="protein sequence ID" value="EEU43359.1"/>
    <property type="molecule type" value="Genomic_DNA"/>
</dbReference>
<sequence>MELCTSIASHLTLTSKATMSGIIPALPPEVLVQIIRDAYSSEDAKSTIFSCLLVSRAWWDMALPVLYNDLILAGSDQMERFLTSHNDSAVRSITRSLTLYLREDGGPSQELQERVDTTVYRLAQEAIPNMAALQSFSLTTDRRDFKLGIHRATISDVLIALPESCVNLELDTEGKDEDSFWLASTSRSRLDGVTHVCDDIRDMLPRMHNVRIDLKSMCSDMVGWRTRGRPFHPISLPNIRHLLIETTGIGARPSCPSSAPRDHSSWRQISLALKHVAGLPETAPGELAVLGAAWHIPYDERRKGMRLMEFEKREEDIKQRMVVERTPEGLPWRPDVDSEEEEEDARDDTLYGYLM</sequence>
<dbReference type="VEuPathDB" id="FungiDB:NECHADRAFT_101077"/>
<proteinExistence type="predicted"/>
<dbReference type="GeneID" id="9676964"/>
<reference evidence="2 3" key="1">
    <citation type="journal article" date="2009" name="PLoS Genet.">
        <title>The genome of Nectria haematococca: contribution of supernumerary chromosomes to gene expansion.</title>
        <authorList>
            <person name="Coleman J.J."/>
            <person name="Rounsley S.D."/>
            <person name="Rodriguez-Carres M."/>
            <person name="Kuo A."/>
            <person name="Wasmann C.C."/>
            <person name="Grimwood J."/>
            <person name="Schmutz J."/>
            <person name="Taga M."/>
            <person name="White G.J."/>
            <person name="Zhou S."/>
            <person name="Schwartz D.C."/>
            <person name="Freitag M."/>
            <person name="Ma L.J."/>
            <person name="Danchin E.G."/>
            <person name="Henrissat B."/>
            <person name="Coutinho P.M."/>
            <person name="Nelson D.R."/>
            <person name="Straney D."/>
            <person name="Napoli C.A."/>
            <person name="Barker B.M."/>
            <person name="Gribskov M."/>
            <person name="Rep M."/>
            <person name="Kroken S."/>
            <person name="Molnar I."/>
            <person name="Rensing C."/>
            <person name="Kennell J.C."/>
            <person name="Zamora J."/>
            <person name="Farman M.L."/>
            <person name="Selker E.U."/>
            <person name="Salamov A."/>
            <person name="Shapiro H."/>
            <person name="Pangilinan J."/>
            <person name="Lindquist E."/>
            <person name="Lamers C."/>
            <person name="Grigoriev I.V."/>
            <person name="Geiser D.M."/>
            <person name="Covert S.F."/>
            <person name="Temporini E."/>
            <person name="Vanetten H.D."/>
        </authorList>
    </citation>
    <scope>NUCLEOTIDE SEQUENCE [LARGE SCALE GENOMIC DNA]</scope>
    <source>
        <strain evidence="3">ATCC MYA-4622 / CBS 123669 / FGSC 9596 / NRRL 45880 / 77-13-4</strain>
    </source>
</reference>
<accession>C7YXK5</accession>
<dbReference type="InParanoid" id="C7YXK5"/>
<name>C7YXK5_FUSV7</name>
<evidence type="ECO:0000256" key="1">
    <source>
        <dbReference type="SAM" id="MobiDB-lite"/>
    </source>
</evidence>